<sequence length="316" mass="36298">MKRLLLMTMLLLTGVVMTNAQGNVEDPDVKYAADLLRPGTVAPDFTIRNPVSVSNISLDSLRGHYVVLDFWASWCPDCRKDIARVKEIHGKYNSKGVAFVSVSFDTDREAWVNCIRKNDMRWLHHSELRKWKKGTKIDQDYHVNWIPTYYIIDPDGKVLLGTVVLDKVENELRKLSENGLIDKREIEDNKCWATPDAPEFPGGEVARQKFVSDNLKYPDIAIQYGAEGKVIMMLEVDENGNCGNFKAVDCTISNYNRAKFDKLTTFKQEELKKAISLAFAKEAYNVLKKMPVWKPGMWNGKPVRIKLRQTFRYNLK</sequence>
<keyword evidence="3" id="KW-1015">Disulfide bond</keyword>
<dbReference type="Gene3D" id="3.40.30.10">
    <property type="entry name" value="Glutaredoxin"/>
    <property type="match status" value="1"/>
</dbReference>
<evidence type="ECO:0000313" key="7">
    <source>
        <dbReference type="EMBL" id="PVX53467.1"/>
    </source>
</evidence>
<keyword evidence="8" id="KW-1185">Reference proteome</keyword>
<dbReference type="CDD" id="cd02966">
    <property type="entry name" value="TlpA_like_family"/>
    <property type="match status" value="1"/>
</dbReference>
<dbReference type="GO" id="GO:0030313">
    <property type="term" value="C:cell envelope"/>
    <property type="evidence" value="ECO:0007669"/>
    <property type="project" value="UniProtKB-SubCell"/>
</dbReference>
<dbReference type="Pfam" id="PF13905">
    <property type="entry name" value="Thioredoxin_8"/>
    <property type="match status" value="1"/>
</dbReference>
<name>A0A2U0U767_9BACT</name>
<feature type="domain" description="Thioredoxin" evidence="6">
    <location>
        <begin position="36"/>
        <end position="181"/>
    </location>
</feature>
<dbReference type="RefSeq" id="WP_116616698.1">
    <property type="nucleotide sequence ID" value="NZ_QENY01000012.1"/>
</dbReference>
<dbReference type="PROSITE" id="PS51352">
    <property type="entry name" value="THIOREDOXIN_2"/>
    <property type="match status" value="1"/>
</dbReference>
<evidence type="ECO:0000256" key="4">
    <source>
        <dbReference type="ARBA" id="ARBA00023284"/>
    </source>
</evidence>
<comment type="subcellular location">
    <subcellularLocation>
        <location evidence="1">Cell envelope</location>
    </subcellularLocation>
</comment>
<dbReference type="EMBL" id="QENY01000012">
    <property type="protein sequence ID" value="PVX53467.1"/>
    <property type="molecule type" value="Genomic_DNA"/>
</dbReference>
<feature type="chain" id="PRO_5015452471" evidence="5">
    <location>
        <begin position="21"/>
        <end position="316"/>
    </location>
</feature>
<dbReference type="SUPFAM" id="SSF52833">
    <property type="entry name" value="Thioredoxin-like"/>
    <property type="match status" value="1"/>
</dbReference>
<proteinExistence type="predicted"/>
<reference evidence="7 8" key="1">
    <citation type="submission" date="2018-05" db="EMBL/GenBank/DDBJ databases">
        <title>Genomic Encyclopedia of Type Strains, Phase IV (KMG-IV): sequencing the most valuable type-strain genomes for metagenomic binning, comparative biology and taxonomic classification.</title>
        <authorList>
            <person name="Goeker M."/>
        </authorList>
    </citation>
    <scope>NUCLEOTIDE SEQUENCE [LARGE SCALE GENOMIC DNA]</scope>
    <source>
        <strain evidence="7 8">DSM 100333</strain>
    </source>
</reference>
<dbReference type="InterPro" id="IPR036249">
    <property type="entry name" value="Thioredoxin-like_sf"/>
</dbReference>
<evidence type="ECO:0000256" key="5">
    <source>
        <dbReference type="SAM" id="SignalP"/>
    </source>
</evidence>
<accession>A0A2U0U767</accession>
<dbReference type="PANTHER" id="PTHR42852">
    <property type="entry name" value="THIOL:DISULFIDE INTERCHANGE PROTEIN DSBE"/>
    <property type="match status" value="1"/>
</dbReference>
<evidence type="ECO:0000256" key="2">
    <source>
        <dbReference type="ARBA" id="ARBA00022748"/>
    </source>
</evidence>
<gene>
    <name evidence="7" type="ORF">C7379_11248</name>
</gene>
<evidence type="ECO:0000259" key="6">
    <source>
        <dbReference type="PROSITE" id="PS51352"/>
    </source>
</evidence>
<evidence type="ECO:0000313" key="8">
    <source>
        <dbReference type="Proteomes" id="UP000245870"/>
    </source>
</evidence>
<dbReference type="OrthoDB" id="9794348at2"/>
<keyword evidence="5" id="KW-0732">Signal</keyword>
<keyword evidence="2" id="KW-0201">Cytochrome c-type biogenesis</keyword>
<feature type="signal peptide" evidence="5">
    <location>
        <begin position="1"/>
        <end position="20"/>
    </location>
</feature>
<protein>
    <submittedName>
        <fullName evidence="7">Peroxiredoxin</fullName>
    </submittedName>
</protein>
<organism evidence="7 8">
    <name type="scientific">Hallella colorans</name>
    <dbReference type="NCBI Taxonomy" id="1703337"/>
    <lineage>
        <taxon>Bacteria</taxon>
        <taxon>Pseudomonadati</taxon>
        <taxon>Bacteroidota</taxon>
        <taxon>Bacteroidia</taxon>
        <taxon>Bacteroidales</taxon>
        <taxon>Prevotellaceae</taxon>
        <taxon>Hallella</taxon>
    </lineage>
</organism>
<dbReference type="GO" id="GO:0017004">
    <property type="term" value="P:cytochrome complex assembly"/>
    <property type="evidence" value="ECO:0007669"/>
    <property type="project" value="UniProtKB-KW"/>
</dbReference>
<dbReference type="InterPro" id="IPR013766">
    <property type="entry name" value="Thioredoxin_domain"/>
</dbReference>
<dbReference type="InterPro" id="IPR012336">
    <property type="entry name" value="Thioredoxin-like_fold"/>
</dbReference>
<dbReference type="Gene3D" id="3.30.1150.10">
    <property type="match status" value="1"/>
</dbReference>
<dbReference type="InterPro" id="IPR050553">
    <property type="entry name" value="Thioredoxin_ResA/DsbE_sf"/>
</dbReference>
<evidence type="ECO:0000256" key="3">
    <source>
        <dbReference type="ARBA" id="ARBA00023157"/>
    </source>
</evidence>
<evidence type="ECO:0000256" key="1">
    <source>
        <dbReference type="ARBA" id="ARBA00004196"/>
    </source>
</evidence>
<dbReference type="Proteomes" id="UP000245870">
    <property type="component" value="Unassembled WGS sequence"/>
</dbReference>
<dbReference type="PANTHER" id="PTHR42852:SF6">
    <property type="entry name" value="THIOL:DISULFIDE INTERCHANGE PROTEIN DSBE"/>
    <property type="match status" value="1"/>
</dbReference>
<dbReference type="SUPFAM" id="SSF74653">
    <property type="entry name" value="TolA/TonB C-terminal domain"/>
    <property type="match status" value="1"/>
</dbReference>
<comment type="caution">
    <text evidence="7">The sequence shown here is derived from an EMBL/GenBank/DDBJ whole genome shotgun (WGS) entry which is preliminary data.</text>
</comment>
<dbReference type="AlphaFoldDB" id="A0A2U0U767"/>
<keyword evidence="4" id="KW-0676">Redox-active center</keyword>